<dbReference type="Pfam" id="PF00450">
    <property type="entry name" value="Peptidase_S10"/>
    <property type="match status" value="1"/>
</dbReference>
<evidence type="ECO:0000256" key="5">
    <source>
        <dbReference type="ARBA" id="ARBA00023180"/>
    </source>
</evidence>
<protein>
    <recommendedName>
        <fullName evidence="6">Carboxypeptidase</fullName>
        <ecNumber evidence="6">3.4.16.-</ecNumber>
    </recommendedName>
</protein>
<dbReference type="EC" id="3.4.16.-" evidence="6"/>
<keyword evidence="7" id="KW-1133">Transmembrane helix</keyword>
<dbReference type="EMBL" id="LDEV01002455">
    <property type="protein sequence ID" value="KLJ09046.1"/>
    <property type="molecule type" value="Genomic_DNA"/>
</dbReference>
<dbReference type="PROSITE" id="PS00131">
    <property type="entry name" value="CARBOXYPEPT_SER_SER"/>
    <property type="match status" value="1"/>
</dbReference>
<sequence length="604" mass="66000">MRRYEICSALQALVFFYLIYLLESATVAGENPHPKIPADPEGVKTILSPSGVQIRYKEPGNDGVCETTPGVNSYSGYVDLDHNSHMFFWFFEARHDPANAPVTLFLNGGPGSDSMIGLFQELGACNVTEDLETRLNPYAWNEVSNMLFLSQPLGVGFSYATTQLGSMNNITGSIEPEAVAGVQGRFAVASDHPMIDTTDKAAVMVWDVLQGFYSALPQLGSKIKSRNFNLWTESYGGHYGPSFLKYFREQNKLIANGTANGIQLEFNTLGIINGLIDAEIQFPSYPEFAVNNTYGIKPLNQSTVDYMKFSQTRQGGCADSISACKQMNGTGIVADATCADALSICRSTVEAPWYTSSDRGVYDIRHPHDDPTPPTHFINYLNQPHIQNALGVNLNYTSAENTPIFAAFMRTGDLVRPFFLNHLADLLDSHVRVALIYGDADYISNWFGGEAVSLQVEYSRAEQFRRAGYAPFMVGGKEYGATREYGNFSFTRVYDAGHKVPYYQPLASLHLFNRSITGTDLSTGQVRIDATYSTTGSEKSTHLQYQYQYTPPKDEIGGKASSSANANALSVKGFGGLGLGLYAGSHGAVVVVVVVVVVGMALLV</sequence>
<comment type="similarity">
    <text evidence="1 6">Belongs to the peptidase S10 family.</text>
</comment>
<dbReference type="PRINTS" id="PR00724">
    <property type="entry name" value="CRBOXYPTASEC"/>
</dbReference>
<evidence type="ECO:0000256" key="4">
    <source>
        <dbReference type="ARBA" id="ARBA00022801"/>
    </source>
</evidence>
<evidence type="ECO:0000313" key="9">
    <source>
        <dbReference type="Proteomes" id="UP000053573"/>
    </source>
</evidence>
<keyword evidence="2 6" id="KW-0121">Carboxypeptidase</keyword>
<feature type="signal peptide" evidence="6">
    <location>
        <begin position="1"/>
        <end position="24"/>
    </location>
</feature>
<dbReference type="GO" id="GO:0006508">
    <property type="term" value="P:proteolysis"/>
    <property type="evidence" value="ECO:0007669"/>
    <property type="project" value="UniProtKB-KW"/>
</dbReference>
<evidence type="ECO:0000256" key="7">
    <source>
        <dbReference type="SAM" id="Phobius"/>
    </source>
</evidence>
<keyword evidence="7" id="KW-0472">Membrane</keyword>
<dbReference type="InterPro" id="IPR033124">
    <property type="entry name" value="Ser_caboxypep_his_AS"/>
</dbReference>
<dbReference type="Gene3D" id="3.40.50.1820">
    <property type="entry name" value="alpha/beta hydrolase"/>
    <property type="match status" value="1"/>
</dbReference>
<dbReference type="PROSITE" id="PS00560">
    <property type="entry name" value="CARBOXYPEPT_SER_HIS"/>
    <property type="match status" value="1"/>
</dbReference>
<keyword evidence="5" id="KW-0325">Glycoprotein</keyword>
<keyword evidence="4 6" id="KW-0378">Hydrolase</keyword>
<dbReference type="AlphaFoldDB" id="A0A0H1BIP6"/>
<name>A0A0H1BIP6_9EURO</name>
<dbReference type="OrthoDB" id="443318at2759"/>
<accession>A0A0H1BIP6</accession>
<keyword evidence="6" id="KW-0732">Signal</keyword>
<proteinExistence type="inferred from homology"/>
<gene>
    <name evidence="8" type="ORF">EMPG_15526</name>
</gene>
<evidence type="ECO:0000256" key="3">
    <source>
        <dbReference type="ARBA" id="ARBA00022670"/>
    </source>
</evidence>
<organism evidence="8 9">
    <name type="scientific">Blastomyces silverae</name>
    <dbReference type="NCBI Taxonomy" id="2060906"/>
    <lineage>
        <taxon>Eukaryota</taxon>
        <taxon>Fungi</taxon>
        <taxon>Dikarya</taxon>
        <taxon>Ascomycota</taxon>
        <taxon>Pezizomycotina</taxon>
        <taxon>Eurotiomycetes</taxon>
        <taxon>Eurotiomycetidae</taxon>
        <taxon>Onygenales</taxon>
        <taxon>Ajellomycetaceae</taxon>
        <taxon>Blastomyces</taxon>
    </lineage>
</organism>
<reference evidence="9" key="1">
    <citation type="journal article" date="2015" name="PLoS Genet.">
        <title>The dynamic genome and transcriptome of the human fungal pathogen Blastomyces and close relative Emmonsia.</title>
        <authorList>
            <person name="Munoz J.F."/>
            <person name="Gauthier G.M."/>
            <person name="Desjardins C.A."/>
            <person name="Gallo J.E."/>
            <person name="Holder J."/>
            <person name="Sullivan T.D."/>
            <person name="Marty A.J."/>
            <person name="Carmen J.C."/>
            <person name="Chen Z."/>
            <person name="Ding L."/>
            <person name="Gujja S."/>
            <person name="Magrini V."/>
            <person name="Misas E."/>
            <person name="Mitreva M."/>
            <person name="Priest M."/>
            <person name="Saif S."/>
            <person name="Whiston E.A."/>
            <person name="Young S."/>
            <person name="Zeng Q."/>
            <person name="Goldman W.E."/>
            <person name="Mardis E.R."/>
            <person name="Taylor J.W."/>
            <person name="McEwen J.G."/>
            <person name="Clay O.K."/>
            <person name="Klein B.S."/>
            <person name="Cuomo C.A."/>
        </authorList>
    </citation>
    <scope>NUCLEOTIDE SEQUENCE [LARGE SCALE GENOMIC DNA]</scope>
    <source>
        <strain evidence="9">UAMH 139</strain>
    </source>
</reference>
<feature type="transmembrane region" description="Helical" evidence="7">
    <location>
        <begin position="579"/>
        <end position="603"/>
    </location>
</feature>
<dbReference type="STRING" id="2060906.A0A0H1BIP6"/>
<dbReference type="InterPro" id="IPR029058">
    <property type="entry name" value="AB_hydrolase_fold"/>
</dbReference>
<keyword evidence="7" id="KW-0812">Transmembrane</keyword>
<evidence type="ECO:0000256" key="2">
    <source>
        <dbReference type="ARBA" id="ARBA00022645"/>
    </source>
</evidence>
<keyword evidence="9" id="KW-1185">Reference proteome</keyword>
<evidence type="ECO:0000313" key="8">
    <source>
        <dbReference type="EMBL" id="KLJ09046.1"/>
    </source>
</evidence>
<evidence type="ECO:0000256" key="1">
    <source>
        <dbReference type="ARBA" id="ARBA00009431"/>
    </source>
</evidence>
<dbReference type="Proteomes" id="UP000053573">
    <property type="component" value="Unassembled WGS sequence"/>
</dbReference>
<keyword evidence="3 6" id="KW-0645">Protease</keyword>
<dbReference type="GO" id="GO:0000324">
    <property type="term" value="C:fungal-type vacuole"/>
    <property type="evidence" value="ECO:0007669"/>
    <property type="project" value="TreeGrafter"/>
</dbReference>
<dbReference type="InterPro" id="IPR018202">
    <property type="entry name" value="Ser_caboxypep_ser_AS"/>
</dbReference>
<dbReference type="GO" id="GO:0004185">
    <property type="term" value="F:serine-type carboxypeptidase activity"/>
    <property type="evidence" value="ECO:0007669"/>
    <property type="project" value="UniProtKB-UniRule"/>
</dbReference>
<evidence type="ECO:0000256" key="6">
    <source>
        <dbReference type="RuleBase" id="RU361156"/>
    </source>
</evidence>
<dbReference type="SUPFAM" id="SSF53474">
    <property type="entry name" value="alpha/beta-Hydrolases"/>
    <property type="match status" value="1"/>
</dbReference>
<feature type="chain" id="PRO_5005118400" description="Carboxypeptidase" evidence="6">
    <location>
        <begin position="25"/>
        <end position="604"/>
    </location>
</feature>
<comment type="caution">
    <text evidence="8">The sequence shown here is derived from an EMBL/GenBank/DDBJ whole genome shotgun (WGS) entry which is preliminary data.</text>
</comment>
<dbReference type="InterPro" id="IPR001563">
    <property type="entry name" value="Peptidase_S10"/>
</dbReference>
<dbReference type="PANTHER" id="PTHR11802">
    <property type="entry name" value="SERINE PROTEASE FAMILY S10 SERINE CARBOXYPEPTIDASE"/>
    <property type="match status" value="1"/>
</dbReference>
<dbReference type="PANTHER" id="PTHR11802:SF131">
    <property type="entry name" value="CARBOXYPEPTIDASE"/>
    <property type="match status" value="1"/>
</dbReference>